<dbReference type="PANTHER" id="PTHR30046">
    <property type="entry name" value="FLAGELLAR M-RING PROTEIN"/>
    <property type="match status" value="1"/>
</dbReference>
<dbReference type="Gene3D" id="3.30.300.30">
    <property type="match status" value="1"/>
</dbReference>
<dbReference type="InterPro" id="IPR006182">
    <property type="entry name" value="FliF_N_dom"/>
</dbReference>
<accession>U4VG69</accession>
<keyword evidence="7 11" id="KW-0472">Membrane</keyword>
<evidence type="ECO:0000256" key="1">
    <source>
        <dbReference type="ARBA" id="ARBA00004117"/>
    </source>
</evidence>
<evidence type="ECO:0000256" key="6">
    <source>
        <dbReference type="ARBA" id="ARBA00022989"/>
    </source>
</evidence>
<feature type="domain" description="Flagellar M-ring N-terminal" evidence="12">
    <location>
        <begin position="53"/>
        <end position="225"/>
    </location>
</feature>
<feature type="region of interest" description="Disordered" evidence="10">
    <location>
        <begin position="282"/>
        <end position="348"/>
    </location>
</feature>
<evidence type="ECO:0000256" key="3">
    <source>
        <dbReference type="ARBA" id="ARBA00007971"/>
    </source>
</evidence>
<keyword evidence="14" id="KW-0969">Cilium</keyword>
<dbReference type="Pfam" id="PF01514">
    <property type="entry name" value="YscJ_FliF"/>
    <property type="match status" value="1"/>
</dbReference>
<keyword evidence="4" id="KW-1003">Cell membrane</keyword>
<dbReference type="GO" id="GO:0005886">
    <property type="term" value="C:plasma membrane"/>
    <property type="evidence" value="ECO:0007669"/>
    <property type="project" value="UniProtKB-SubCell"/>
</dbReference>
<dbReference type="EMBL" id="ASXJ01000023">
    <property type="protein sequence ID" value="ERM03299.1"/>
    <property type="molecule type" value="Genomic_DNA"/>
</dbReference>
<gene>
    <name evidence="14" type="ORF">Q644_11930</name>
</gene>
<comment type="function">
    <text evidence="9">The M ring may be actively involved in energy transduction.</text>
</comment>
<dbReference type="PATRIC" id="fig|1337887.3.peg.582"/>
<evidence type="ECO:0000256" key="11">
    <source>
        <dbReference type="SAM" id="Phobius"/>
    </source>
</evidence>
<feature type="transmembrane region" description="Helical" evidence="11">
    <location>
        <begin position="449"/>
        <end position="467"/>
    </location>
</feature>
<sequence length="592" mass="63422">MAVVWMQQNFQQLIEQLKGTLGKLGARKLVALGLVGAALMAAILYTSIYLSRPPSYETLYVGLSRDDVNRMGLALGEAGIPFDVKADGSSILVPIGKAENARMYLAEKGLPTSNNAGYELFDNMGSLGLTSFMQEITRVRALEGEIARTIQAIRGVKAARVHIVLAEKGSFRRGDQKPSASVVIRAEGGFAAESAQSIRQLVAAAVPSLDASAVTVLDTNGRLLASAGEAANGAALMTASLEQQVAGNVDDSIRKALAPYLGMGGHFQTSVQAVLDTDRRQTNETIFDPESRVERSVRVVRESGDSRNNRNDNATGVEQNIPQEEIQNRNGESSSEKTDRREELTNYEMNSKTVSTVSDGYTVKRLSIAVVIDQARLLETAGTTPPPANFVDQQIAKIRDLVATAAGLNADRGDVINVTAVNFLDPAGADMEPVSTPWTDTVLRQSGSYVNALAILAAVGLLIWFGLRPLLRDQNARTAGTEVAIRETSDVAAPDFVGGQAAGEGVQGAQGVQAVIGGPEAYADQMKTSLSDLRQRMRMPAKLRLEQMIDMDEERVAAVLKQWIHETAASREGQPLRESTAKASVMPELEAA</sequence>
<evidence type="ECO:0000256" key="4">
    <source>
        <dbReference type="ARBA" id="ARBA00022475"/>
    </source>
</evidence>
<evidence type="ECO:0000313" key="15">
    <source>
        <dbReference type="Proteomes" id="UP000016842"/>
    </source>
</evidence>
<dbReference type="Pfam" id="PF08345">
    <property type="entry name" value="YscJ_FliF_C"/>
    <property type="match status" value="1"/>
</dbReference>
<dbReference type="PIRSF" id="PIRSF004862">
    <property type="entry name" value="FliF"/>
    <property type="match status" value="1"/>
</dbReference>
<dbReference type="InterPro" id="IPR045851">
    <property type="entry name" value="AMP-bd_C_sf"/>
</dbReference>
<evidence type="ECO:0000256" key="7">
    <source>
        <dbReference type="ARBA" id="ARBA00023136"/>
    </source>
</evidence>
<dbReference type="NCBIfam" id="TIGR00206">
    <property type="entry name" value="fliF"/>
    <property type="match status" value="1"/>
</dbReference>
<dbReference type="InterPro" id="IPR000067">
    <property type="entry name" value="FlgMring_FliF"/>
</dbReference>
<evidence type="ECO:0000259" key="13">
    <source>
        <dbReference type="Pfam" id="PF08345"/>
    </source>
</evidence>
<keyword evidence="14" id="KW-0282">Flagellum</keyword>
<keyword evidence="14" id="KW-0966">Cell projection</keyword>
<protein>
    <recommendedName>
        <fullName evidence="9">Flagellar M-ring protein</fullName>
    </recommendedName>
</protein>
<keyword evidence="6 11" id="KW-1133">Transmembrane helix</keyword>
<evidence type="ECO:0000313" key="14">
    <source>
        <dbReference type="EMBL" id="ERM03299.1"/>
    </source>
</evidence>
<dbReference type="PANTHER" id="PTHR30046:SF0">
    <property type="entry name" value="FLAGELLAR M-RING PROTEIN"/>
    <property type="match status" value="1"/>
</dbReference>
<feature type="transmembrane region" description="Helical" evidence="11">
    <location>
        <begin position="29"/>
        <end position="50"/>
    </location>
</feature>
<feature type="compositionally biased region" description="Basic and acidic residues" evidence="10">
    <location>
        <begin position="334"/>
        <end position="344"/>
    </location>
</feature>
<dbReference type="InterPro" id="IPR043427">
    <property type="entry name" value="YscJ/FliF"/>
</dbReference>
<evidence type="ECO:0000256" key="2">
    <source>
        <dbReference type="ARBA" id="ARBA00004651"/>
    </source>
</evidence>
<evidence type="ECO:0000256" key="10">
    <source>
        <dbReference type="SAM" id="MobiDB-lite"/>
    </source>
</evidence>
<dbReference type="AlphaFoldDB" id="U4VG69"/>
<dbReference type="PRINTS" id="PR01009">
    <property type="entry name" value="FLGMRINGFLIF"/>
</dbReference>
<feature type="compositionally biased region" description="Basic and acidic residues" evidence="10">
    <location>
        <begin position="289"/>
        <end position="310"/>
    </location>
</feature>
<dbReference type="GO" id="GO:0003774">
    <property type="term" value="F:cytoskeletal motor activity"/>
    <property type="evidence" value="ECO:0007669"/>
    <property type="project" value="InterPro"/>
</dbReference>
<name>U4VG69_9HYPH</name>
<keyword evidence="8 9" id="KW-0975">Bacterial flagellum</keyword>
<dbReference type="GO" id="GO:0009431">
    <property type="term" value="C:bacterial-type flagellum basal body, MS ring"/>
    <property type="evidence" value="ECO:0007669"/>
    <property type="project" value="InterPro"/>
</dbReference>
<evidence type="ECO:0000256" key="8">
    <source>
        <dbReference type="ARBA" id="ARBA00023143"/>
    </source>
</evidence>
<feature type="domain" description="Flagellar M-ring C-terminal" evidence="13">
    <location>
        <begin position="257"/>
        <end position="423"/>
    </location>
</feature>
<evidence type="ECO:0000256" key="5">
    <source>
        <dbReference type="ARBA" id="ARBA00022692"/>
    </source>
</evidence>
<dbReference type="Proteomes" id="UP000016842">
    <property type="component" value="Unassembled WGS sequence"/>
</dbReference>
<feature type="compositionally biased region" description="Polar residues" evidence="10">
    <location>
        <begin position="311"/>
        <end position="322"/>
    </location>
</feature>
<keyword evidence="5 11" id="KW-0812">Transmembrane</keyword>
<evidence type="ECO:0000259" key="12">
    <source>
        <dbReference type="Pfam" id="PF01514"/>
    </source>
</evidence>
<comment type="caution">
    <text evidence="14">The sequence shown here is derived from an EMBL/GenBank/DDBJ whole genome shotgun (WGS) entry which is preliminary data.</text>
</comment>
<feature type="region of interest" description="Disordered" evidence="10">
    <location>
        <begin position="570"/>
        <end position="592"/>
    </location>
</feature>
<dbReference type="InterPro" id="IPR013556">
    <property type="entry name" value="Flag_M-ring_C"/>
</dbReference>
<comment type="similarity">
    <text evidence="3 9">Belongs to the FliF family.</text>
</comment>
<comment type="subcellular location">
    <subcellularLocation>
        <location evidence="1 9">Bacterial flagellum basal body</location>
    </subcellularLocation>
    <subcellularLocation>
        <location evidence="2">Cell membrane</location>
        <topology evidence="2">Multi-pass membrane protein</topology>
    </subcellularLocation>
</comment>
<dbReference type="GO" id="GO:0071973">
    <property type="term" value="P:bacterial-type flagellum-dependent cell motility"/>
    <property type="evidence" value="ECO:0007669"/>
    <property type="project" value="InterPro"/>
</dbReference>
<proteinExistence type="inferred from homology"/>
<evidence type="ECO:0000256" key="9">
    <source>
        <dbReference type="PIRNR" id="PIRNR004862"/>
    </source>
</evidence>
<organism evidence="14 15">
    <name type="scientific">Brucella intermedia 229E</name>
    <dbReference type="NCBI Taxonomy" id="1337887"/>
    <lineage>
        <taxon>Bacteria</taxon>
        <taxon>Pseudomonadati</taxon>
        <taxon>Pseudomonadota</taxon>
        <taxon>Alphaproteobacteria</taxon>
        <taxon>Hyphomicrobiales</taxon>
        <taxon>Brucellaceae</taxon>
        <taxon>Brucella/Ochrobactrum group</taxon>
        <taxon>Brucella</taxon>
    </lineage>
</organism>
<reference evidence="14 15" key="1">
    <citation type="journal article" date="2014" name="FEMS Microbiol. Lett.">
        <title>Genome sequencing analysis reveals virulence-related gene content of Ochrobactrum intermedium strain 229E, a urease-positive strain isolated from the human gastric niche.</title>
        <authorList>
            <person name="Kulkarni G.J."/>
            <person name="Shetty S."/>
            <person name="Dharne M.S."/>
            <person name="Shouche Y.S."/>
        </authorList>
    </citation>
    <scope>NUCLEOTIDE SEQUENCE [LARGE SCALE GENOMIC DNA]</scope>
    <source>
        <strain evidence="14 15">229E</strain>
    </source>
</reference>